<dbReference type="EMBL" id="KZ346903">
    <property type="protein sequence ID" value="PIO68830.1"/>
    <property type="molecule type" value="Genomic_DNA"/>
</dbReference>
<proteinExistence type="predicted"/>
<reference evidence="1 2" key="1">
    <citation type="submission" date="2015-09" db="EMBL/GenBank/DDBJ databases">
        <title>Draft genome of the parasitic nematode Teladorsagia circumcincta isolate WARC Sus (inbred).</title>
        <authorList>
            <person name="Mitreva M."/>
        </authorList>
    </citation>
    <scope>NUCLEOTIDE SEQUENCE [LARGE SCALE GENOMIC DNA]</scope>
    <source>
        <strain evidence="1 2">S</strain>
    </source>
</reference>
<dbReference type="AlphaFoldDB" id="A0A2G9UH57"/>
<keyword evidence="2" id="KW-1185">Reference proteome</keyword>
<name>A0A2G9UH57_TELCI</name>
<organism evidence="1 2">
    <name type="scientific">Teladorsagia circumcincta</name>
    <name type="common">Brown stomach worm</name>
    <name type="synonym">Ostertagia circumcincta</name>
    <dbReference type="NCBI Taxonomy" id="45464"/>
    <lineage>
        <taxon>Eukaryota</taxon>
        <taxon>Metazoa</taxon>
        <taxon>Ecdysozoa</taxon>
        <taxon>Nematoda</taxon>
        <taxon>Chromadorea</taxon>
        <taxon>Rhabditida</taxon>
        <taxon>Rhabditina</taxon>
        <taxon>Rhabditomorpha</taxon>
        <taxon>Strongyloidea</taxon>
        <taxon>Trichostrongylidae</taxon>
        <taxon>Teladorsagia</taxon>
    </lineage>
</organism>
<dbReference type="Proteomes" id="UP000230423">
    <property type="component" value="Unassembled WGS sequence"/>
</dbReference>
<sequence>MKNSDIRKRKNIIDTPRSGFFVEPITRPLKKQRILAAQSLIIKLGFCFFTDTLLKTPNWGAVPGMSLLLSGWPENSESRQRMLESSSSANFPTHYSYQKELKATIPSSLQPIEAHSH</sequence>
<accession>A0A2G9UH57</accession>
<evidence type="ECO:0000313" key="2">
    <source>
        <dbReference type="Proteomes" id="UP000230423"/>
    </source>
</evidence>
<protein>
    <submittedName>
        <fullName evidence="1">Uncharacterized protein</fullName>
    </submittedName>
</protein>
<dbReference type="OrthoDB" id="10562862at2759"/>
<gene>
    <name evidence="1" type="ORF">TELCIR_09368</name>
</gene>
<evidence type="ECO:0000313" key="1">
    <source>
        <dbReference type="EMBL" id="PIO68830.1"/>
    </source>
</evidence>